<dbReference type="GO" id="GO:0003887">
    <property type="term" value="F:DNA-directed DNA polymerase activity"/>
    <property type="evidence" value="ECO:0007669"/>
    <property type="project" value="UniProtKB-KW"/>
</dbReference>
<dbReference type="Gene3D" id="1.20.272.10">
    <property type="match status" value="1"/>
</dbReference>
<dbReference type="InterPro" id="IPR010372">
    <property type="entry name" value="DNA_pol3_delta_N"/>
</dbReference>
<dbReference type="OrthoDB" id="9775929at2"/>
<feature type="domain" description="DNA polymerase III delta subunit-like C-terminal" evidence="10">
    <location>
        <begin position="218"/>
        <end position="337"/>
    </location>
</feature>
<evidence type="ECO:0000256" key="3">
    <source>
        <dbReference type="ARBA" id="ARBA00022679"/>
    </source>
</evidence>
<evidence type="ECO:0000256" key="7">
    <source>
        <dbReference type="ARBA" id="ARBA00034754"/>
    </source>
</evidence>
<dbReference type="Pfam" id="PF06144">
    <property type="entry name" value="DNA_pol3_delta"/>
    <property type="match status" value="1"/>
</dbReference>
<dbReference type="PANTHER" id="PTHR34388">
    <property type="entry name" value="DNA POLYMERASE III SUBUNIT DELTA"/>
    <property type="match status" value="1"/>
</dbReference>
<evidence type="ECO:0000256" key="8">
    <source>
        <dbReference type="ARBA" id="ARBA00049244"/>
    </source>
</evidence>
<dbReference type="InterPro" id="IPR027417">
    <property type="entry name" value="P-loop_NTPase"/>
</dbReference>
<dbReference type="RefSeq" id="WP_123779451.1">
    <property type="nucleotide sequence ID" value="NZ_RKMG01000005.1"/>
</dbReference>
<evidence type="ECO:0000256" key="5">
    <source>
        <dbReference type="ARBA" id="ARBA00022705"/>
    </source>
</evidence>
<dbReference type="AlphaFoldDB" id="A0A3N4GIU6"/>
<evidence type="ECO:0000256" key="6">
    <source>
        <dbReference type="ARBA" id="ARBA00022932"/>
    </source>
</evidence>
<keyword evidence="5" id="KW-0235">DNA replication</keyword>
<dbReference type="GO" id="GO:0006261">
    <property type="term" value="P:DNA-templated DNA replication"/>
    <property type="evidence" value="ECO:0007669"/>
    <property type="project" value="TreeGrafter"/>
</dbReference>
<dbReference type="InterPro" id="IPR048466">
    <property type="entry name" value="DNA_pol3_delta-like_C"/>
</dbReference>
<feature type="domain" description="DNA polymerase III delta N-terminal" evidence="9">
    <location>
        <begin position="19"/>
        <end position="143"/>
    </location>
</feature>
<evidence type="ECO:0000256" key="2">
    <source>
        <dbReference type="ARBA" id="ARBA00017703"/>
    </source>
</evidence>
<dbReference type="GO" id="GO:0003677">
    <property type="term" value="F:DNA binding"/>
    <property type="evidence" value="ECO:0007669"/>
    <property type="project" value="InterPro"/>
</dbReference>
<evidence type="ECO:0000313" key="12">
    <source>
        <dbReference type="Proteomes" id="UP000273977"/>
    </source>
</evidence>
<dbReference type="Proteomes" id="UP000273977">
    <property type="component" value="Unassembled WGS sequence"/>
</dbReference>
<sequence>MELQKAIQALEHGQFDPIYVLQGPENYLIDRFLTAIQNRFLGDEANSMNYVSFDLEEDSLNDAMIEANTISFFNEPRLIIMRHPLFMTGKKSKGAVKQDVTSLLDYLDNPAEEVIIVIVADYDSIDSRKKIVKELKKKATFVDTSLMPENQVKDYMQRYVKSEGVEMTREAMGLFLERTHYQLTLSVREMDKLILYVGEEKKITHHDVEVLVSPTIDDNIFHLTDYIMRQDAGAALSMYRELIAQKQQPIAILGLLESNFRLYTQIVQLSKAGYDQGSIAKTIGGHPYRIKMAAQAMRAYAPERLMLGYMKLVELDFDIKQGKVDQNLGIEWFILDFCGKRAMG</sequence>
<reference evidence="11 12" key="1">
    <citation type="submission" date="2018-11" db="EMBL/GenBank/DDBJ databases">
        <title>Aerococcus sp. SJQ22, whole genome shotgun sequence.</title>
        <authorList>
            <person name="Sun L."/>
            <person name="Gao X."/>
            <person name="Chen W."/>
            <person name="Huang K."/>
        </authorList>
    </citation>
    <scope>NUCLEOTIDE SEQUENCE [LARGE SCALE GENOMIC DNA]</scope>
    <source>
        <strain evidence="11 12">SJQ22</strain>
    </source>
</reference>
<evidence type="ECO:0000313" key="11">
    <source>
        <dbReference type="EMBL" id="RPA61307.1"/>
    </source>
</evidence>
<protein>
    <recommendedName>
        <fullName evidence="2">DNA polymerase III subunit delta</fullName>
        <ecNumber evidence="1">2.7.7.7</ecNumber>
    </recommendedName>
</protein>
<dbReference type="EMBL" id="RKMG01000005">
    <property type="protein sequence ID" value="RPA61307.1"/>
    <property type="molecule type" value="Genomic_DNA"/>
</dbReference>
<dbReference type="SUPFAM" id="SSF48019">
    <property type="entry name" value="post-AAA+ oligomerization domain-like"/>
    <property type="match status" value="1"/>
</dbReference>
<keyword evidence="6" id="KW-0239">DNA-directed DNA polymerase</keyword>
<dbReference type="SUPFAM" id="SSF52540">
    <property type="entry name" value="P-loop containing nucleoside triphosphate hydrolases"/>
    <property type="match status" value="1"/>
</dbReference>
<dbReference type="NCBIfam" id="TIGR01128">
    <property type="entry name" value="holA"/>
    <property type="match status" value="1"/>
</dbReference>
<keyword evidence="12" id="KW-1185">Reference proteome</keyword>
<organism evidence="11 12">
    <name type="scientific">Aerococcus agrisoli</name>
    <dbReference type="NCBI Taxonomy" id="2487350"/>
    <lineage>
        <taxon>Bacteria</taxon>
        <taxon>Bacillati</taxon>
        <taxon>Bacillota</taxon>
        <taxon>Bacilli</taxon>
        <taxon>Lactobacillales</taxon>
        <taxon>Aerococcaceae</taxon>
        <taxon>Aerococcus</taxon>
    </lineage>
</organism>
<keyword evidence="4 11" id="KW-0548">Nucleotidyltransferase</keyword>
<proteinExistence type="inferred from homology"/>
<accession>A0A3N4GIU6</accession>
<name>A0A3N4GIU6_9LACT</name>
<dbReference type="EC" id="2.7.7.7" evidence="1"/>
<dbReference type="Gene3D" id="3.40.50.300">
    <property type="entry name" value="P-loop containing nucleotide triphosphate hydrolases"/>
    <property type="match status" value="1"/>
</dbReference>
<gene>
    <name evidence="11" type="primary">holA</name>
    <name evidence="11" type="ORF">EF384_02700</name>
</gene>
<dbReference type="Pfam" id="PF21694">
    <property type="entry name" value="DNA_pol3_delta_C"/>
    <property type="match status" value="1"/>
</dbReference>
<dbReference type="PANTHER" id="PTHR34388:SF1">
    <property type="entry name" value="DNA POLYMERASE III SUBUNIT DELTA"/>
    <property type="match status" value="1"/>
</dbReference>
<comment type="similarity">
    <text evidence="7">Belongs to the DNA polymerase HolA subunit family.</text>
</comment>
<evidence type="ECO:0000256" key="4">
    <source>
        <dbReference type="ARBA" id="ARBA00022695"/>
    </source>
</evidence>
<dbReference type="GO" id="GO:0009360">
    <property type="term" value="C:DNA polymerase III complex"/>
    <property type="evidence" value="ECO:0007669"/>
    <property type="project" value="InterPro"/>
</dbReference>
<evidence type="ECO:0000256" key="1">
    <source>
        <dbReference type="ARBA" id="ARBA00012417"/>
    </source>
</evidence>
<dbReference type="InterPro" id="IPR008921">
    <property type="entry name" value="DNA_pol3_clamp-load_cplx_C"/>
</dbReference>
<evidence type="ECO:0000259" key="9">
    <source>
        <dbReference type="Pfam" id="PF06144"/>
    </source>
</evidence>
<comment type="catalytic activity">
    <reaction evidence="8">
        <text>DNA(n) + a 2'-deoxyribonucleoside 5'-triphosphate = DNA(n+1) + diphosphate</text>
        <dbReference type="Rhea" id="RHEA:22508"/>
        <dbReference type="Rhea" id="RHEA-COMP:17339"/>
        <dbReference type="Rhea" id="RHEA-COMP:17340"/>
        <dbReference type="ChEBI" id="CHEBI:33019"/>
        <dbReference type="ChEBI" id="CHEBI:61560"/>
        <dbReference type="ChEBI" id="CHEBI:173112"/>
        <dbReference type="EC" id="2.7.7.7"/>
    </reaction>
</comment>
<dbReference type="InterPro" id="IPR005790">
    <property type="entry name" value="DNA_polIII_delta"/>
</dbReference>
<dbReference type="Gene3D" id="1.10.8.60">
    <property type="match status" value="1"/>
</dbReference>
<keyword evidence="3 11" id="KW-0808">Transferase</keyword>
<comment type="caution">
    <text evidence="11">The sequence shown here is derived from an EMBL/GenBank/DDBJ whole genome shotgun (WGS) entry which is preliminary data.</text>
</comment>
<evidence type="ECO:0000259" key="10">
    <source>
        <dbReference type="Pfam" id="PF21694"/>
    </source>
</evidence>